<dbReference type="GO" id="GO:0016020">
    <property type="term" value="C:membrane"/>
    <property type="evidence" value="ECO:0007669"/>
    <property type="project" value="TreeGrafter"/>
</dbReference>
<feature type="active site" description="Proton donor" evidence="6">
    <location>
        <position position="353"/>
    </location>
</feature>
<evidence type="ECO:0000256" key="2">
    <source>
        <dbReference type="ARBA" id="ARBA00006285"/>
    </source>
</evidence>
<dbReference type="InterPro" id="IPR015883">
    <property type="entry name" value="Glyco_hydro_20_cat"/>
</dbReference>
<dbReference type="PRINTS" id="PR00738">
    <property type="entry name" value="GLHYDRLASE20"/>
</dbReference>
<dbReference type="STRING" id="405671.SAMN05421827_13329"/>
<keyword evidence="4" id="KW-0378">Hydrolase</keyword>
<evidence type="ECO:0000256" key="4">
    <source>
        <dbReference type="ARBA" id="ARBA00022801"/>
    </source>
</evidence>
<dbReference type="Gene3D" id="3.20.20.80">
    <property type="entry name" value="Glycosidases"/>
    <property type="match status" value="1"/>
</dbReference>
<evidence type="ECO:0000259" key="7">
    <source>
        <dbReference type="Pfam" id="PF00728"/>
    </source>
</evidence>
<name>A0A1G8E3P5_9SPHI</name>
<dbReference type="EMBL" id="FNCH01000033">
    <property type="protein sequence ID" value="SDH64517.1"/>
    <property type="molecule type" value="Genomic_DNA"/>
</dbReference>
<dbReference type="SUPFAM" id="SSF51445">
    <property type="entry name" value="(Trans)glycosidases"/>
    <property type="match status" value="1"/>
</dbReference>
<keyword evidence="10" id="KW-1185">Reference proteome</keyword>
<dbReference type="SUPFAM" id="SSF55545">
    <property type="entry name" value="beta-N-acetylhexosaminidase-like domain"/>
    <property type="match status" value="1"/>
</dbReference>
<evidence type="ECO:0000256" key="5">
    <source>
        <dbReference type="ARBA" id="ARBA00023295"/>
    </source>
</evidence>
<evidence type="ECO:0000256" key="3">
    <source>
        <dbReference type="ARBA" id="ARBA00012663"/>
    </source>
</evidence>
<organism evidence="9 10">
    <name type="scientific">Pedobacter terrae</name>
    <dbReference type="NCBI Taxonomy" id="405671"/>
    <lineage>
        <taxon>Bacteria</taxon>
        <taxon>Pseudomonadati</taxon>
        <taxon>Bacteroidota</taxon>
        <taxon>Sphingobacteriia</taxon>
        <taxon>Sphingobacteriales</taxon>
        <taxon>Sphingobacteriaceae</taxon>
        <taxon>Pedobacter</taxon>
    </lineage>
</organism>
<dbReference type="Gene3D" id="3.30.379.10">
    <property type="entry name" value="Chitobiase/beta-hexosaminidase domain 2-like"/>
    <property type="match status" value="1"/>
</dbReference>
<dbReference type="GO" id="GO:0030203">
    <property type="term" value="P:glycosaminoglycan metabolic process"/>
    <property type="evidence" value="ECO:0007669"/>
    <property type="project" value="TreeGrafter"/>
</dbReference>
<dbReference type="InterPro" id="IPR015882">
    <property type="entry name" value="HEX_bac_N"/>
</dbReference>
<dbReference type="InterPro" id="IPR025705">
    <property type="entry name" value="Beta_hexosaminidase_sua/sub"/>
</dbReference>
<dbReference type="PANTHER" id="PTHR22600:SF57">
    <property type="entry name" value="BETA-N-ACETYLHEXOSAMINIDASE"/>
    <property type="match status" value="1"/>
</dbReference>
<evidence type="ECO:0000259" key="8">
    <source>
        <dbReference type="Pfam" id="PF02838"/>
    </source>
</evidence>
<dbReference type="OrthoDB" id="1006965at2"/>
<dbReference type="CDD" id="cd06563">
    <property type="entry name" value="GH20_chitobiase-like"/>
    <property type="match status" value="1"/>
</dbReference>
<keyword evidence="5" id="KW-0326">Glycosidase</keyword>
<dbReference type="InterPro" id="IPR017853">
    <property type="entry name" value="GH"/>
</dbReference>
<dbReference type="EC" id="3.2.1.52" evidence="3"/>
<dbReference type="GO" id="GO:0005975">
    <property type="term" value="P:carbohydrate metabolic process"/>
    <property type="evidence" value="ECO:0007669"/>
    <property type="project" value="InterPro"/>
</dbReference>
<protein>
    <recommendedName>
        <fullName evidence="3">beta-N-acetylhexosaminidase</fullName>
        <ecNumber evidence="3">3.2.1.52</ecNumber>
    </recommendedName>
</protein>
<evidence type="ECO:0000256" key="6">
    <source>
        <dbReference type="PIRSR" id="PIRSR625705-1"/>
    </source>
</evidence>
<evidence type="ECO:0000256" key="1">
    <source>
        <dbReference type="ARBA" id="ARBA00001231"/>
    </source>
</evidence>
<dbReference type="RefSeq" id="WP_090504765.1">
    <property type="nucleotide sequence ID" value="NZ_FNCH01000033.1"/>
</dbReference>
<reference evidence="10" key="1">
    <citation type="submission" date="2016-10" db="EMBL/GenBank/DDBJ databases">
        <authorList>
            <person name="Varghese N."/>
            <person name="Submissions S."/>
        </authorList>
    </citation>
    <scope>NUCLEOTIDE SEQUENCE [LARGE SCALE GENOMIC DNA]</scope>
    <source>
        <strain evidence="10">DSM 17933</strain>
    </source>
</reference>
<sequence length="554" mass="63688">MRKIIILFLTIISFKLIAQEVNIIPLPAKLNINTKNASFIINQNTLIIAPDSLNNSVVFFKDYLSKYYGIVIGRDSTSNKKSNVIKLEVNTIKTLNADRYELFSDDKQIQISASSSKGIFYGIQTLIQLLPYSHKAFPVQIPSVSIVDYPRFAYRGMHLDVSRHFFDVAFVKQYIDYLALHKMNYFHWHLTDDHGWRIEIKKYPKLTEIGAWRNGSIIGLWPGKGNENIKYQVLPNEIKITPKDAVIKTDGIRHGGYYTQEQIKEVVDYAAKRYITIIPEIEMPAHSMALLAAYPELGTEPNKKYTVAETWGMMNKYNNVLQASDTTFKFLENVLTEVMALFPSPYIHIGGDEASKVWWKQSAVSQQIMKTNGLKNESEMQSYFIRKMERFVNSKGKTIIGWNEILQGGLAPNAVVMSWQGEKGGIEAAKQHHKAIMTPENKLYFNHGQFVKEDSLTASTPSMLADVYNYEPIPAELNAEQAKYIWGAQGCLWSEYITNPAKVQYQLFPRLDALSEVLWSPKEKRNYPDFQKRLKVQFKRYDLMGIAYSKRYLE</sequence>
<dbReference type="AlphaFoldDB" id="A0A1G8E3P5"/>
<evidence type="ECO:0000313" key="10">
    <source>
        <dbReference type="Proteomes" id="UP000199643"/>
    </source>
</evidence>
<feature type="domain" description="Glycoside hydrolase family 20 catalytic" evidence="7">
    <location>
        <begin position="152"/>
        <end position="521"/>
    </location>
</feature>
<accession>A0A1G8E3P5</accession>
<gene>
    <name evidence="9" type="ORF">SAMN05421827_13329</name>
</gene>
<dbReference type="Pfam" id="PF02838">
    <property type="entry name" value="Glyco_hydro_20b"/>
    <property type="match status" value="1"/>
</dbReference>
<comment type="similarity">
    <text evidence="2">Belongs to the glycosyl hydrolase 20 family.</text>
</comment>
<proteinExistence type="inferred from homology"/>
<comment type="catalytic activity">
    <reaction evidence="1">
        <text>Hydrolysis of terminal non-reducing N-acetyl-D-hexosamine residues in N-acetyl-beta-D-hexosaminides.</text>
        <dbReference type="EC" id="3.2.1.52"/>
    </reaction>
</comment>
<dbReference type="InterPro" id="IPR029018">
    <property type="entry name" value="Hex-like_dom2"/>
</dbReference>
<dbReference type="Pfam" id="PF00728">
    <property type="entry name" value="Glyco_hydro_20"/>
    <property type="match status" value="1"/>
</dbReference>
<dbReference type="GO" id="GO:0004563">
    <property type="term" value="F:beta-N-acetylhexosaminidase activity"/>
    <property type="evidence" value="ECO:0007669"/>
    <property type="project" value="UniProtKB-EC"/>
</dbReference>
<evidence type="ECO:0000313" key="9">
    <source>
        <dbReference type="EMBL" id="SDH64517.1"/>
    </source>
</evidence>
<dbReference type="Proteomes" id="UP000199643">
    <property type="component" value="Unassembled WGS sequence"/>
</dbReference>
<feature type="domain" description="Beta-hexosaminidase bacterial type N-terminal" evidence="8">
    <location>
        <begin position="21"/>
        <end position="149"/>
    </location>
</feature>
<dbReference type="PIRSF" id="PIRSF001093">
    <property type="entry name" value="B-hxosamndse_ab_euk"/>
    <property type="match status" value="1"/>
</dbReference>
<dbReference type="PANTHER" id="PTHR22600">
    <property type="entry name" value="BETA-HEXOSAMINIDASE"/>
    <property type="match status" value="1"/>
</dbReference>